<evidence type="ECO:0000313" key="3">
    <source>
        <dbReference type="Proteomes" id="UP001054945"/>
    </source>
</evidence>
<dbReference type="EMBL" id="BPLR01007227">
    <property type="protein sequence ID" value="GIY15365.1"/>
    <property type="molecule type" value="Genomic_DNA"/>
</dbReference>
<keyword evidence="3" id="KW-1185">Reference proteome</keyword>
<comment type="caution">
    <text evidence="2">The sequence shown here is derived from an EMBL/GenBank/DDBJ whole genome shotgun (WGS) entry which is preliminary data.</text>
</comment>
<evidence type="ECO:0000313" key="2">
    <source>
        <dbReference type="EMBL" id="GIY15365.1"/>
    </source>
</evidence>
<protein>
    <submittedName>
        <fullName evidence="2">Uncharacterized protein</fullName>
    </submittedName>
</protein>
<feature type="compositionally biased region" description="Basic and acidic residues" evidence="1">
    <location>
        <begin position="63"/>
        <end position="77"/>
    </location>
</feature>
<reference evidence="2 3" key="1">
    <citation type="submission" date="2021-06" db="EMBL/GenBank/DDBJ databases">
        <title>Caerostris extrusa draft genome.</title>
        <authorList>
            <person name="Kono N."/>
            <person name="Arakawa K."/>
        </authorList>
    </citation>
    <scope>NUCLEOTIDE SEQUENCE [LARGE SCALE GENOMIC DNA]</scope>
</reference>
<feature type="compositionally biased region" description="Basic residues" evidence="1">
    <location>
        <begin position="78"/>
        <end position="89"/>
    </location>
</feature>
<organism evidence="2 3">
    <name type="scientific">Caerostris extrusa</name>
    <name type="common">Bark spider</name>
    <name type="synonym">Caerostris bankana</name>
    <dbReference type="NCBI Taxonomy" id="172846"/>
    <lineage>
        <taxon>Eukaryota</taxon>
        <taxon>Metazoa</taxon>
        <taxon>Ecdysozoa</taxon>
        <taxon>Arthropoda</taxon>
        <taxon>Chelicerata</taxon>
        <taxon>Arachnida</taxon>
        <taxon>Araneae</taxon>
        <taxon>Araneomorphae</taxon>
        <taxon>Entelegynae</taxon>
        <taxon>Araneoidea</taxon>
        <taxon>Araneidae</taxon>
        <taxon>Caerostris</taxon>
    </lineage>
</organism>
<proteinExistence type="predicted"/>
<sequence>MAVVDGGSGILYKNFEAMHRTRWRDELKSEGIEIELKETINPSRGRESGKQEGIFSRRNILKGTEEKKSKKEEEKTISRNRKTQNRKREKIWETESLSRRDEQRSRSIGIELGKITTLPGRRELGKQEGIFSRRKIPKGKRAACLGRANVWEWDFGIETRIKMEACTKVGGKYRIVCEM</sequence>
<name>A0AAV4R527_CAEEX</name>
<feature type="region of interest" description="Disordered" evidence="1">
    <location>
        <begin position="39"/>
        <end position="103"/>
    </location>
</feature>
<evidence type="ECO:0000256" key="1">
    <source>
        <dbReference type="SAM" id="MobiDB-lite"/>
    </source>
</evidence>
<accession>A0AAV4R527</accession>
<feature type="compositionally biased region" description="Basic and acidic residues" evidence="1">
    <location>
        <begin position="90"/>
        <end position="103"/>
    </location>
</feature>
<dbReference type="AlphaFoldDB" id="A0AAV4R527"/>
<feature type="compositionally biased region" description="Basic and acidic residues" evidence="1">
    <location>
        <begin position="39"/>
        <end position="50"/>
    </location>
</feature>
<dbReference type="Proteomes" id="UP001054945">
    <property type="component" value="Unassembled WGS sequence"/>
</dbReference>
<gene>
    <name evidence="2" type="ORF">CEXT_619531</name>
</gene>